<sequence length="78" mass="8869">MNSLNALHVHSCEYIMTSKSAVSGAMNKDRIKTTMTILSSDIAEMNFMPWKEKEEDDDDDHDDDDDSANMKIKSKVLE</sequence>
<gene>
    <name evidence="2" type="ORF">V1478_010415</name>
</gene>
<protein>
    <submittedName>
        <fullName evidence="2">Uncharacterized protein</fullName>
    </submittedName>
</protein>
<accession>A0ABD2AHQ1</accession>
<keyword evidence="3" id="KW-1185">Reference proteome</keyword>
<reference evidence="2 3" key="1">
    <citation type="journal article" date="2024" name="Ann. Entomol. Soc. Am.">
        <title>Genomic analyses of the southern and eastern yellowjacket wasps (Hymenoptera: Vespidae) reveal evolutionary signatures of social life.</title>
        <authorList>
            <person name="Catto M.A."/>
            <person name="Caine P.B."/>
            <person name="Orr S.E."/>
            <person name="Hunt B.G."/>
            <person name="Goodisman M.A.D."/>
        </authorList>
    </citation>
    <scope>NUCLEOTIDE SEQUENCE [LARGE SCALE GENOMIC DNA]</scope>
    <source>
        <strain evidence="2">233</strain>
        <tissue evidence="2">Head and thorax</tissue>
    </source>
</reference>
<evidence type="ECO:0000313" key="2">
    <source>
        <dbReference type="EMBL" id="KAL2720149.1"/>
    </source>
</evidence>
<comment type="caution">
    <text evidence="2">The sequence shown here is derived from an EMBL/GenBank/DDBJ whole genome shotgun (WGS) entry which is preliminary data.</text>
</comment>
<name>A0ABD2AHQ1_VESSQ</name>
<dbReference type="EMBL" id="JAUDFV010000147">
    <property type="protein sequence ID" value="KAL2720149.1"/>
    <property type="molecule type" value="Genomic_DNA"/>
</dbReference>
<feature type="region of interest" description="Disordered" evidence="1">
    <location>
        <begin position="48"/>
        <end position="78"/>
    </location>
</feature>
<evidence type="ECO:0000313" key="3">
    <source>
        <dbReference type="Proteomes" id="UP001607302"/>
    </source>
</evidence>
<evidence type="ECO:0000256" key="1">
    <source>
        <dbReference type="SAM" id="MobiDB-lite"/>
    </source>
</evidence>
<organism evidence="2 3">
    <name type="scientific">Vespula squamosa</name>
    <name type="common">Southern yellow jacket</name>
    <name type="synonym">Wasp</name>
    <dbReference type="NCBI Taxonomy" id="30214"/>
    <lineage>
        <taxon>Eukaryota</taxon>
        <taxon>Metazoa</taxon>
        <taxon>Ecdysozoa</taxon>
        <taxon>Arthropoda</taxon>
        <taxon>Hexapoda</taxon>
        <taxon>Insecta</taxon>
        <taxon>Pterygota</taxon>
        <taxon>Neoptera</taxon>
        <taxon>Endopterygota</taxon>
        <taxon>Hymenoptera</taxon>
        <taxon>Apocrita</taxon>
        <taxon>Aculeata</taxon>
        <taxon>Vespoidea</taxon>
        <taxon>Vespidae</taxon>
        <taxon>Vespinae</taxon>
        <taxon>Vespula</taxon>
    </lineage>
</organism>
<feature type="compositionally biased region" description="Acidic residues" evidence="1">
    <location>
        <begin position="54"/>
        <end position="67"/>
    </location>
</feature>
<dbReference type="Proteomes" id="UP001607302">
    <property type="component" value="Unassembled WGS sequence"/>
</dbReference>
<dbReference type="AlphaFoldDB" id="A0ABD2AHQ1"/>
<proteinExistence type="predicted"/>